<evidence type="ECO:0000313" key="2">
    <source>
        <dbReference type="Proteomes" id="UP001596548"/>
    </source>
</evidence>
<organism evidence="1 2">
    <name type="scientific">Paractinoplanes rhizophilus</name>
    <dbReference type="NCBI Taxonomy" id="1416877"/>
    <lineage>
        <taxon>Bacteria</taxon>
        <taxon>Bacillati</taxon>
        <taxon>Actinomycetota</taxon>
        <taxon>Actinomycetes</taxon>
        <taxon>Micromonosporales</taxon>
        <taxon>Micromonosporaceae</taxon>
        <taxon>Paractinoplanes</taxon>
    </lineage>
</organism>
<dbReference type="Proteomes" id="UP001596548">
    <property type="component" value="Unassembled WGS sequence"/>
</dbReference>
<dbReference type="RefSeq" id="WP_378964988.1">
    <property type="nucleotide sequence ID" value="NZ_JBHTBJ010000002.1"/>
</dbReference>
<keyword evidence="2" id="KW-1185">Reference proteome</keyword>
<reference evidence="2" key="1">
    <citation type="journal article" date="2019" name="Int. J. Syst. Evol. Microbiol.">
        <title>The Global Catalogue of Microorganisms (GCM) 10K type strain sequencing project: providing services to taxonomists for standard genome sequencing and annotation.</title>
        <authorList>
            <consortium name="The Broad Institute Genomics Platform"/>
            <consortium name="The Broad Institute Genome Sequencing Center for Infectious Disease"/>
            <person name="Wu L."/>
            <person name="Ma J."/>
        </authorList>
    </citation>
    <scope>NUCLEOTIDE SEQUENCE [LARGE SCALE GENOMIC DNA]</scope>
    <source>
        <strain evidence="2">XZYJT-10</strain>
    </source>
</reference>
<accession>A0ABW2HJP7</accession>
<comment type="caution">
    <text evidence="1">The sequence shown here is derived from an EMBL/GenBank/DDBJ whole genome shotgun (WGS) entry which is preliminary data.</text>
</comment>
<dbReference type="EMBL" id="JBHTBJ010000002">
    <property type="protein sequence ID" value="MFC7273462.1"/>
    <property type="molecule type" value="Genomic_DNA"/>
</dbReference>
<protein>
    <submittedName>
        <fullName evidence="1">Uncharacterized protein</fullName>
    </submittedName>
</protein>
<sequence>MLFADFFASSGLITEAIGNQPHDANRPVTVDGERLAAESANGTQM</sequence>
<name>A0ABW2HJP7_9ACTN</name>
<proteinExistence type="predicted"/>
<gene>
    <name evidence="1" type="ORF">ACFQS1_05670</name>
</gene>
<evidence type="ECO:0000313" key="1">
    <source>
        <dbReference type="EMBL" id="MFC7273462.1"/>
    </source>
</evidence>